<dbReference type="AlphaFoldDB" id="A0AA40DM13"/>
<accession>A0AA40DM13</accession>
<proteinExistence type="inferred from homology"/>
<dbReference type="GO" id="GO:0046872">
    <property type="term" value="F:metal ion binding"/>
    <property type="evidence" value="ECO:0007669"/>
    <property type="project" value="UniProtKB-UniRule"/>
</dbReference>
<protein>
    <recommendedName>
        <fullName evidence="17">CFEM domain-containing protein</fullName>
    </recommendedName>
</protein>
<evidence type="ECO:0000256" key="2">
    <source>
        <dbReference type="ARBA" id="ARBA00004613"/>
    </source>
</evidence>
<dbReference type="PROSITE" id="PS52012">
    <property type="entry name" value="CFEM"/>
    <property type="match status" value="1"/>
</dbReference>
<dbReference type="Proteomes" id="UP001172102">
    <property type="component" value="Unassembled WGS sequence"/>
</dbReference>
<keyword evidence="19" id="KW-1185">Reference proteome</keyword>
<evidence type="ECO:0000259" key="17">
    <source>
        <dbReference type="PROSITE" id="PS52012"/>
    </source>
</evidence>
<evidence type="ECO:0000313" key="19">
    <source>
        <dbReference type="Proteomes" id="UP001172102"/>
    </source>
</evidence>
<keyword evidence="9 16" id="KW-0732">Signal</keyword>
<comment type="caution">
    <text evidence="18">The sequence shown here is derived from an EMBL/GenBank/DDBJ whole genome shotgun (WGS) entry which is preliminary data.</text>
</comment>
<dbReference type="EMBL" id="JAUKUA010000007">
    <property type="protein sequence ID" value="KAK0704748.1"/>
    <property type="molecule type" value="Genomic_DNA"/>
</dbReference>
<evidence type="ECO:0000256" key="1">
    <source>
        <dbReference type="ARBA" id="ARBA00004609"/>
    </source>
</evidence>
<dbReference type="InterPro" id="IPR008427">
    <property type="entry name" value="Extracellular_membr_CFEM_dom"/>
</dbReference>
<keyword evidence="13" id="KW-0325">Glycoprotein</keyword>
<evidence type="ECO:0000256" key="7">
    <source>
        <dbReference type="ARBA" id="ARBA00022622"/>
    </source>
</evidence>
<comment type="caution">
    <text evidence="15">Lacks conserved residue(s) required for the propagation of feature annotation.</text>
</comment>
<comment type="similarity">
    <text evidence="3">Belongs to the RBT5 family.</text>
</comment>
<dbReference type="GO" id="GO:0005886">
    <property type="term" value="C:plasma membrane"/>
    <property type="evidence" value="ECO:0007669"/>
    <property type="project" value="UniProtKB-SubCell"/>
</dbReference>
<evidence type="ECO:0000256" key="8">
    <source>
        <dbReference type="ARBA" id="ARBA00022723"/>
    </source>
</evidence>
<evidence type="ECO:0000256" key="11">
    <source>
        <dbReference type="ARBA" id="ARBA00023136"/>
    </source>
</evidence>
<dbReference type="PANTHER" id="PTHR37928:SF1">
    <property type="entry name" value="CFEM DOMAIN PROTEIN (AFU_ORTHOLOGUE AFUA_6G14090)"/>
    <property type="match status" value="1"/>
</dbReference>
<feature type="chain" id="PRO_5041361733" description="CFEM domain-containing protein" evidence="16">
    <location>
        <begin position="18"/>
        <end position="254"/>
    </location>
</feature>
<evidence type="ECO:0000256" key="5">
    <source>
        <dbReference type="ARBA" id="ARBA00022525"/>
    </source>
</evidence>
<keyword evidence="14" id="KW-0449">Lipoprotein</keyword>
<evidence type="ECO:0000256" key="14">
    <source>
        <dbReference type="ARBA" id="ARBA00023288"/>
    </source>
</evidence>
<evidence type="ECO:0000256" key="13">
    <source>
        <dbReference type="ARBA" id="ARBA00023180"/>
    </source>
</evidence>
<dbReference type="InterPro" id="IPR051735">
    <property type="entry name" value="CFEM_domain"/>
</dbReference>
<evidence type="ECO:0000256" key="6">
    <source>
        <dbReference type="ARBA" id="ARBA00022617"/>
    </source>
</evidence>
<comment type="subcellular location">
    <subcellularLocation>
        <location evidence="1">Cell membrane</location>
        <topology evidence="1">Lipid-anchor</topology>
        <topology evidence="1">GPI-anchor</topology>
    </subcellularLocation>
    <subcellularLocation>
        <location evidence="2">Secreted</location>
    </subcellularLocation>
</comment>
<name>A0AA40DM13_9PEZI</name>
<keyword evidence="12 15" id="KW-1015">Disulfide bond</keyword>
<keyword evidence="10 15" id="KW-0408">Iron</keyword>
<sequence>MKTSILLAVAGAVVVSAVDYPADFPACGKLCADNLFALASTFSCGAEDIACLCKAPNWGFGIRDCSIQACQDDAKANTIISWGNQLCADAGQPLNLPLASGVVATITSGGSTFESTSSTTIFATGSGSDATPSAVTTSAFTSVISSGSVVSTITGLTTISGLNGVPGATTIPHTTLTSAVVSTSVSGSVTSETTIGSTTLTRSVTGSALSSALSSQASEASASATSTSSGNGVQKTAVPMAGLFAVAGLAAVLL</sequence>
<gene>
    <name evidence="18" type="ORF">B0H67DRAFT_603804</name>
</gene>
<keyword evidence="7" id="KW-0336">GPI-anchor</keyword>
<keyword evidence="11" id="KW-0472">Membrane</keyword>
<organism evidence="18 19">
    <name type="scientific">Lasiosphaeris hirsuta</name>
    <dbReference type="NCBI Taxonomy" id="260670"/>
    <lineage>
        <taxon>Eukaryota</taxon>
        <taxon>Fungi</taxon>
        <taxon>Dikarya</taxon>
        <taxon>Ascomycota</taxon>
        <taxon>Pezizomycotina</taxon>
        <taxon>Sordariomycetes</taxon>
        <taxon>Sordariomycetidae</taxon>
        <taxon>Sordariales</taxon>
        <taxon>Lasiosphaeriaceae</taxon>
        <taxon>Lasiosphaeris</taxon>
    </lineage>
</organism>
<evidence type="ECO:0000313" key="18">
    <source>
        <dbReference type="EMBL" id="KAK0704748.1"/>
    </source>
</evidence>
<dbReference type="GO" id="GO:0005576">
    <property type="term" value="C:extracellular region"/>
    <property type="evidence" value="ECO:0007669"/>
    <property type="project" value="UniProtKB-SubCell"/>
</dbReference>
<dbReference type="Pfam" id="PF05730">
    <property type="entry name" value="CFEM"/>
    <property type="match status" value="1"/>
</dbReference>
<reference evidence="18" key="1">
    <citation type="submission" date="2023-06" db="EMBL/GenBank/DDBJ databases">
        <title>Genome-scale phylogeny and comparative genomics of the fungal order Sordariales.</title>
        <authorList>
            <consortium name="Lawrence Berkeley National Laboratory"/>
            <person name="Hensen N."/>
            <person name="Bonometti L."/>
            <person name="Westerberg I."/>
            <person name="Brannstrom I.O."/>
            <person name="Guillou S."/>
            <person name="Cros-Aarteil S."/>
            <person name="Calhoun S."/>
            <person name="Haridas S."/>
            <person name="Kuo A."/>
            <person name="Mondo S."/>
            <person name="Pangilinan J."/>
            <person name="Riley R."/>
            <person name="Labutti K."/>
            <person name="Andreopoulos B."/>
            <person name="Lipzen A."/>
            <person name="Chen C."/>
            <person name="Yanf M."/>
            <person name="Daum C."/>
            <person name="Ng V."/>
            <person name="Clum A."/>
            <person name="Steindorff A."/>
            <person name="Ohm R."/>
            <person name="Martin F."/>
            <person name="Silar P."/>
            <person name="Natvig D."/>
            <person name="Lalanne C."/>
            <person name="Gautier V."/>
            <person name="Ament-Velasquez S.L."/>
            <person name="Kruys A."/>
            <person name="Hutchinson M.I."/>
            <person name="Powell A.J."/>
            <person name="Barry K."/>
            <person name="Miller A.N."/>
            <person name="Grigoriev I.V."/>
            <person name="Debuchy R."/>
            <person name="Gladieux P."/>
            <person name="Thoren M.H."/>
            <person name="Johannesson H."/>
        </authorList>
    </citation>
    <scope>NUCLEOTIDE SEQUENCE</scope>
    <source>
        <strain evidence="18">SMH4607-1</strain>
    </source>
</reference>
<dbReference type="SMART" id="SM00747">
    <property type="entry name" value="CFEM"/>
    <property type="match status" value="1"/>
</dbReference>
<evidence type="ECO:0000256" key="4">
    <source>
        <dbReference type="ARBA" id="ARBA00022475"/>
    </source>
</evidence>
<feature type="binding site" description="axial binding residue" evidence="15">
    <location>
        <position position="48"/>
    </location>
    <ligand>
        <name>heme</name>
        <dbReference type="ChEBI" id="CHEBI:30413"/>
    </ligand>
    <ligandPart>
        <name>Fe</name>
        <dbReference type="ChEBI" id="CHEBI:18248"/>
    </ligandPart>
</feature>
<keyword evidence="5" id="KW-0964">Secreted</keyword>
<evidence type="ECO:0000256" key="9">
    <source>
        <dbReference type="ARBA" id="ARBA00022729"/>
    </source>
</evidence>
<keyword evidence="4" id="KW-1003">Cell membrane</keyword>
<feature type="signal peptide" evidence="16">
    <location>
        <begin position="1"/>
        <end position="17"/>
    </location>
</feature>
<evidence type="ECO:0000256" key="3">
    <source>
        <dbReference type="ARBA" id="ARBA00010031"/>
    </source>
</evidence>
<evidence type="ECO:0000256" key="15">
    <source>
        <dbReference type="PROSITE-ProRule" id="PRU01356"/>
    </source>
</evidence>
<evidence type="ECO:0000256" key="12">
    <source>
        <dbReference type="ARBA" id="ARBA00023157"/>
    </source>
</evidence>
<evidence type="ECO:0000256" key="10">
    <source>
        <dbReference type="ARBA" id="ARBA00023004"/>
    </source>
</evidence>
<evidence type="ECO:0000256" key="16">
    <source>
        <dbReference type="SAM" id="SignalP"/>
    </source>
</evidence>
<keyword evidence="8 15" id="KW-0479">Metal-binding</keyword>
<keyword evidence="6 15" id="KW-0349">Heme</keyword>
<dbReference type="PANTHER" id="PTHR37928">
    <property type="entry name" value="CFEM DOMAIN PROTEIN (AFU_ORTHOLOGUE AFUA_6G14090)"/>
    <property type="match status" value="1"/>
</dbReference>
<dbReference type="GO" id="GO:0098552">
    <property type="term" value="C:side of membrane"/>
    <property type="evidence" value="ECO:0007669"/>
    <property type="project" value="UniProtKB-KW"/>
</dbReference>
<feature type="domain" description="CFEM" evidence="17">
    <location>
        <begin position="1"/>
        <end position="112"/>
    </location>
</feature>
<feature type="disulfide bond" evidence="15">
    <location>
        <begin position="44"/>
        <end position="51"/>
    </location>
</feature>